<keyword evidence="2" id="KW-0963">Cytoplasm</keyword>
<dbReference type="STRING" id="44252.DJ90_4735"/>
<dbReference type="HOGENOM" id="CLU_000445_5_0_9"/>
<proteinExistence type="predicted"/>
<feature type="domain" description="HTH araC/xylS-type" evidence="9">
    <location>
        <begin position="424"/>
        <end position="522"/>
    </location>
</feature>
<evidence type="ECO:0000256" key="6">
    <source>
        <dbReference type="ARBA" id="ARBA00023125"/>
    </source>
</evidence>
<keyword evidence="5" id="KW-0805">Transcription regulation</keyword>
<comment type="subcellular location">
    <subcellularLocation>
        <location evidence="1">Cytoplasm</location>
    </subcellularLocation>
</comment>
<dbReference type="Pfam" id="PF00072">
    <property type="entry name" value="Response_reg"/>
    <property type="match status" value="1"/>
</dbReference>
<dbReference type="PANTHER" id="PTHR42713:SF3">
    <property type="entry name" value="TRANSCRIPTIONAL REGULATORY PROTEIN HPTR"/>
    <property type="match status" value="1"/>
</dbReference>
<accession>A0A090Y8Q4</accession>
<dbReference type="SUPFAM" id="SSF52172">
    <property type="entry name" value="CheY-like"/>
    <property type="match status" value="1"/>
</dbReference>
<dbReference type="InterPro" id="IPR009057">
    <property type="entry name" value="Homeodomain-like_sf"/>
</dbReference>
<dbReference type="InterPro" id="IPR011006">
    <property type="entry name" value="CheY-like_superfamily"/>
</dbReference>
<dbReference type="InterPro" id="IPR001789">
    <property type="entry name" value="Sig_transdc_resp-reg_receiver"/>
</dbReference>
<dbReference type="GO" id="GO:0003700">
    <property type="term" value="F:DNA-binding transcription factor activity"/>
    <property type="evidence" value="ECO:0007669"/>
    <property type="project" value="InterPro"/>
</dbReference>
<dbReference type="GO" id="GO:0005737">
    <property type="term" value="C:cytoplasm"/>
    <property type="evidence" value="ECO:0007669"/>
    <property type="project" value="UniProtKB-SubCell"/>
</dbReference>
<dbReference type="SUPFAM" id="SSF46689">
    <property type="entry name" value="Homeodomain-like"/>
    <property type="match status" value="1"/>
</dbReference>
<dbReference type="AlphaFoldDB" id="A0A090Y8Q4"/>
<evidence type="ECO:0000259" key="10">
    <source>
        <dbReference type="PROSITE" id="PS50110"/>
    </source>
</evidence>
<dbReference type="PATRIC" id="fig|44252.3.peg.5831"/>
<dbReference type="CDD" id="cd17536">
    <property type="entry name" value="REC_YesN-like"/>
    <property type="match status" value="1"/>
</dbReference>
<feature type="domain" description="Response regulatory" evidence="10">
    <location>
        <begin position="4"/>
        <end position="122"/>
    </location>
</feature>
<dbReference type="Proteomes" id="UP000029278">
    <property type="component" value="Unassembled WGS sequence"/>
</dbReference>
<comment type="caution">
    <text evidence="11">The sequence shown here is derived from an EMBL/GenBank/DDBJ whole genome shotgun (WGS) entry which is preliminary data.</text>
</comment>
<dbReference type="PANTHER" id="PTHR42713">
    <property type="entry name" value="HISTIDINE KINASE-RELATED"/>
    <property type="match status" value="1"/>
</dbReference>
<evidence type="ECO:0000256" key="2">
    <source>
        <dbReference type="ARBA" id="ARBA00022490"/>
    </source>
</evidence>
<dbReference type="GO" id="GO:0043565">
    <property type="term" value="F:sequence-specific DNA binding"/>
    <property type="evidence" value="ECO:0007669"/>
    <property type="project" value="InterPro"/>
</dbReference>
<evidence type="ECO:0000256" key="7">
    <source>
        <dbReference type="ARBA" id="ARBA00023163"/>
    </source>
</evidence>
<keyword evidence="12" id="KW-1185">Reference proteome</keyword>
<evidence type="ECO:0000313" key="12">
    <source>
        <dbReference type="Proteomes" id="UP000029278"/>
    </source>
</evidence>
<evidence type="ECO:0000256" key="5">
    <source>
        <dbReference type="ARBA" id="ARBA00023015"/>
    </source>
</evidence>
<dbReference type="PROSITE" id="PS50110">
    <property type="entry name" value="RESPONSE_REGULATORY"/>
    <property type="match status" value="1"/>
</dbReference>
<dbReference type="Gene3D" id="1.10.10.60">
    <property type="entry name" value="Homeodomain-like"/>
    <property type="match status" value="2"/>
</dbReference>
<feature type="modified residue" description="4-aspartylphosphate" evidence="8">
    <location>
        <position position="56"/>
    </location>
</feature>
<dbReference type="SMART" id="SM00342">
    <property type="entry name" value="HTH_ARAC"/>
    <property type="match status" value="1"/>
</dbReference>
<reference evidence="11 12" key="1">
    <citation type="submission" date="2014-04" db="EMBL/GenBank/DDBJ databases">
        <authorList>
            <person name="Bishop-Lilly K.A."/>
            <person name="Broomall S.M."/>
            <person name="Chain P.S."/>
            <person name="Chertkov O."/>
            <person name="Coyne S.R."/>
            <person name="Daligault H.E."/>
            <person name="Davenport K.W."/>
            <person name="Erkkila T."/>
            <person name="Frey K.G."/>
            <person name="Gibbons H.S."/>
            <person name="Gu W."/>
            <person name="Jaissle J."/>
            <person name="Johnson S.L."/>
            <person name="Koroleva G.I."/>
            <person name="Ladner J.T."/>
            <person name="Lo C.-C."/>
            <person name="Minogue T.D."/>
            <person name="Munk C."/>
            <person name="Palacios G.F."/>
            <person name="Redden C.L."/>
            <person name="Rosenzweig C.N."/>
            <person name="Scholz M.B."/>
            <person name="Teshima H."/>
            <person name="Xu Y."/>
        </authorList>
    </citation>
    <scope>NUCLEOTIDE SEQUENCE [LARGE SCALE GENOMIC DNA]</scope>
    <source>
        <strain evidence="11 12">8244</strain>
    </source>
</reference>
<evidence type="ECO:0000313" key="11">
    <source>
        <dbReference type="EMBL" id="KFM94202.1"/>
    </source>
</evidence>
<protein>
    <submittedName>
        <fullName evidence="11">Helix-turn-helix domain protein</fullName>
    </submittedName>
</protein>
<sequence length="523" mass="58122">MAFKVLLIDDEPGAIEGMQLWIDWRGLGFDVCGTCANGAEGLEMIEKLQPDLVVTDVRMPVLDGLGMIEAWQRGGSRGVRFAIVSGYSDFQYAQKAMRFGVNHYFLKPIDEAAAAKELAVIYGELLQERELQRISRIASLEETVSRIKKLLTEPPGLPPEPEPDAEEAAVQLASAGGLEALSSLREAWNFCLIRTVPDRRAELREIAASLAAGEEAMVLVDLDTGDFGLVFGYAPGPDGEDGFARMRELARRYAGLPALLALGAGAPSLGGLHACFRSALGAMPHNFYAQAYPAIARYLQVCLRSFDSRYDQAEWIDRVLEAVQLLDKAGLRKAGQEAAVRFRERYTDPDIVMKLAIHLFYNIADQLREALGDKADPLIGRCGPPRAQEALTVEELLTALVSFGAESIDLLLEETTRSSRGIVQDINRYIGEHYREGLTIKKLAEVFYLHPVYLGQLLMKKNGVHFNEMIHNLRIEEAARLLRENKLNNSEVAERVGYANYGQFLKQFEKRLGLSPNEYRGRS</sequence>
<evidence type="ECO:0000256" key="8">
    <source>
        <dbReference type="PROSITE-ProRule" id="PRU00169"/>
    </source>
</evidence>
<evidence type="ECO:0000256" key="3">
    <source>
        <dbReference type="ARBA" id="ARBA00022553"/>
    </source>
</evidence>
<dbReference type="InterPro" id="IPR051552">
    <property type="entry name" value="HptR"/>
</dbReference>
<name>A0A090Y8Q4_PAEMA</name>
<dbReference type="InterPro" id="IPR018060">
    <property type="entry name" value="HTH_AraC"/>
</dbReference>
<dbReference type="Pfam" id="PF12833">
    <property type="entry name" value="HTH_18"/>
    <property type="match status" value="1"/>
</dbReference>
<dbReference type="Gene3D" id="3.40.50.2300">
    <property type="match status" value="1"/>
</dbReference>
<dbReference type="RefSeq" id="WP_036619041.1">
    <property type="nucleotide sequence ID" value="NZ_JAKOBR010000123.1"/>
</dbReference>
<dbReference type="GeneID" id="77010911"/>
<gene>
    <name evidence="11" type="ORF">DJ90_4735</name>
</gene>
<organism evidence="11 12">
    <name type="scientific">Paenibacillus macerans</name>
    <name type="common">Bacillus macerans</name>
    <dbReference type="NCBI Taxonomy" id="44252"/>
    <lineage>
        <taxon>Bacteria</taxon>
        <taxon>Bacillati</taxon>
        <taxon>Bacillota</taxon>
        <taxon>Bacilli</taxon>
        <taxon>Bacillales</taxon>
        <taxon>Paenibacillaceae</taxon>
        <taxon>Paenibacillus</taxon>
    </lineage>
</organism>
<dbReference type="PROSITE" id="PS01124">
    <property type="entry name" value="HTH_ARAC_FAMILY_2"/>
    <property type="match status" value="1"/>
</dbReference>
<dbReference type="EMBL" id="JMQA01000048">
    <property type="protein sequence ID" value="KFM94202.1"/>
    <property type="molecule type" value="Genomic_DNA"/>
</dbReference>
<dbReference type="OrthoDB" id="342399at2"/>
<keyword evidence="4" id="KW-0902">Two-component regulatory system</keyword>
<evidence type="ECO:0000256" key="4">
    <source>
        <dbReference type="ARBA" id="ARBA00023012"/>
    </source>
</evidence>
<dbReference type="GO" id="GO:0000160">
    <property type="term" value="P:phosphorelay signal transduction system"/>
    <property type="evidence" value="ECO:0007669"/>
    <property type="project" value="UniProtKB-KW"/>
</dbReference>
<keyword evidence="7" id="KW-0804">Transcription</keyword>
<keyword evidence="3 8" id="KW-0597">Phosphoprotein</keyword>
<evidence type="ECO:0000259" key="9">
    <source>
        <dbReference type="PROSITE" id="PS01124"/>
    </source>
</evidence>
<evidence type="ECO:0000256" key="1">
    <source>
        <dbReference type="ARBA" id="ARBA00004496"/>
    </source>
</evidence>
<keyword evidence="6" id="KW-0238">DNA-binding</keyword>
<dbReference type="SMART" id="SM00448">
    <property type="entry name" value="REC"/>
    <property type="match status" value="1"/>
</dbReference>